<protein>
    <submittedName>
        <fullName evidence="4">Adenylate/guanylate cyclase domain-containing protein</fullName>
    </submittedName>
</protein>
<gene>
    <name evidence="4" type="ORF">E3O23_16550</name>
</gene>
<organism evidence="4 5">
    <name type="scientific">Cryobacterium tagatosivorans</name>
    <dbReference type="NCBI Taxonomy" id="1259199"/>
    <lineage>
        <taxon>Bacteria</taxon>
        <taxon>Bacillati</taxon>
        <taxon>Actinomycetota</taxon>
        <taxon>Actinomycetes</taxon>
        <taxon>Micrococcales</taxon>
        <taxon>Microbacteriaceae</taxon>
        <taxon>Cryobacterium</taxon>
    </lineage>
</organism>
<dbReference type="CDD" id="cd07302">
    <property type="entry name" value="CHD"/>
    <property type="match status" value="1"/>
</dbReference>
<dbReference type="RefSeq" id="WP_134492937.1">
    <property type="nucleotide sequence ID" value="NZ_SOEZ01000078.1"/>
</dbReference>
<dbReference type="GO" id="GO:0009190">
    <property type="term" value="P:cyclic nucleotide biosynthetic process"/>
    <property type="evidence" value="ECO:0007669"/>
    <property type="project" value="InterPro"/>
</dbReference>
<dbReference type="GO" id="GO:0035556">
    <property type="term" value="P:intracellular signal transduction"/>
    <property type="evidence" value="ECO:0007669"/>
    <property type="project" value="InterPro"/>
</dbReference>
<dbReference type="EMBL" id="SOEZ01000078">
    <property type="protein sequence ID" value="TFB46766.1"/>
    <property type="molecule type" value="Genomic_DNA"/>
</dbReference>
<dbReference type="SUPFAM" id="SSF55073">
    <property type="entry name" value="Nucleotide cyclase"/>
    <property type="match status" value="1"/>
</dbReference>
<evidence type="ECO:0000313" key="5">
    <source>
        <dbReference type="Proteomes" id="UP000297866"/>
    </source>
</evidence>
<feature type="transmembrane region" description="Helical" evidence="2">
    <location>
        <begin position="147"/>
        <end position="164"/>
    </location>
</feature>
<dbReference type="PROSITE" id="PS50125">
    <property type="entry name" value="GUANYLATE_CYCLASE_2"/>
    <property type="match status" value="1"/>
</dbReference>
<feature type="transmembrane region" description="Helical" evidence="2">
    <location>
        <begin position="241"/>
        <end position="259"/>
    </location>
</feature>
<feature type="transmembrane region" description="Helical" evidence="2">
    <location>
        <begin position="112"/>
        <end position="135"/>
    </location>
</feature>
<dbReference type="AlphaFoldDB" id="A0A4R8UCJ8"/>
<dbReference type="InterPro" id="IPR001054">
    <property type="entry name" value="A/G_cyclase"/>
</dbReference>
<feature type="transmembrane region" description="Helical" evidence="2">
    <location>
        <begin position="80"/>
        <end position="100"/>
    </location>
</feature>
<reference evidence="4 5" key="1">
    <citation type="submission" date="2019-03" db="EMBL/GenBank/DDBJ databases">
        <title>Genomics of glacier-inhabiting Cryobacterium strains.</title>
        <authorList>
            <person name="Liu Q."/>
            <person name="Xin Y.-H."/>
        </authorList>
    </citation>
    <scope>NUCLEOTIDE SEQUENCE [LARGE SCALE GENOMIC DNA]</scope>
    <source>
        <strain evidence="4 5">Sr47</strain>
    </source>
</reference>
<feature type="transmembrane region" description="Helical" evidence="2">
    <location>
        <begin position="215"/>
        <end position="235"/>
    </location>
</feature>
<dbReference type="SMART" id="SM00044">
    <property type="entry name" value="CYCc"/>
    <property type="match status" value="1"/>
</dbReference>
<name>A0A4R8UCJ8_9MICO</name>
<keyword evidence="2" id="KW-0812">Transmembrane</keyword>
<keyword evidence="2" id="KW-0472">Membrane</keyword>
<keyword evidence="2" id="KW-1133">Transmembrane helix</keyword>
<dbReference type="Gene3D" id="3.30.70.1230">
    <property type="entry name" value="Nucleotide cyclase"/>
    <property type="match status" value="1"/>
</dbReference>
<dbReference type="Proteomes" id="UP000297866">
    <property type="component" value="Unassembled WGS sequence"/>
</dbReference>
<evidence type="ECO:0000313" key="4">
    <source>
        <dbReference type="EMBL" id="TFB46766.1"/>
    </source>
</evidence>
<comment type="caution">
    <text evidence="4">The sequence shown here is derived from an EMBL/GenBank/DDBJ whole genome shotgun (WGS) entry which is preliminary data.</text>
</comment>
<feature type="transmembrane region" description="Helical" evidence="2">
    <location>
        <begin position="184"/>
        <end position="203"/>
    </location>
</feature>
<sequence>MTGPSSAPSTRPTLRLAVPTAALLLAPLGGLALLVFRPDLDGAWEHHPAHFWLVLGIGGINAVLAYATGSAARLRGDARLLLVSLAFLAAAGFLALHALATPKVLLDAPNPGFVLATPAGLLVAAVFAAASSLRLNDDRARRIVRRAPWLLWGLIALMVLWGVASLAGVGPQGPAVAETASGPLTWLAVSGFALYALAVVNYLRLPRAAGSTLTLAMAAAFTLLAEAEIALIWGRNWHASWWEWHLLMLAAFVVIAIAAQRSWREERWAELYRAETASSDRPISVVFADLQGFTTFSEKHSPAQVTEMLNQYFTVAIPPIVERFGGHIDRIIGDAIMVTFNTHGDQPDHARRAAGAALALQAATASVAQAHPGWPRFRAGVNTGIATVGVVGTAGGRTYTAIGDVVNVASRLEALAPVGGAVVSSETLAGLAGAQTTPLGRHPVKGRTEPVDVHLLVALPAAEGPP</sequence>
<keyword evidence="5" id="KW-1185">Reference proteome</keyword>
<dbReference type="PANTHER" id="PTHR43081:SF1">
    <property type="entry name" value="ADENYLATE CYCLASE, TERMINAL-DIFFERENTIATION SPECIFIC"/>
    <property type="match status" value="1"/>
</dbReference>
<dbReference type="PANTHER" id="PTHR43081">
    <property type="entry name" value="ADENYLATE CYCLASE, TERMINAL-DIFFERENTIATION SPECIFIC-RELATED"/>
    <property type="match status" value="1"/>
</dbReference>
<feature type="transmembrane region" description="Helical" evidence="2">
    <location>
        <begin position="49"/>
        <end position="68"/>
    </location>
</feature>
<dbReference type="Pfam" id="PF00211">
    <property type="entry name" value="Guanylate_cyc"/>
    <property type="match status" value="1"/>
</dbReference>
<dbReference type="InterPro" id="IPR029787">
    <property type="entry name" value="Nucleotide_cyclase"/>
</dbReference>
<dbReference type="GO" id="GO:0004016">
    <property type="term" value="F:adenylate cyclase activity"/>
    <property type="evidence" value="ECO:0007669"/>
    <property type="project" value="UniProtKB-ARBA"/>
</dbReference>
<dbReference type="OrthoDB" id="5476461at2"/>
<evidence type="ECO:0000256" key="1">
    <source>
        <dbReference type="ARBA" id="ARBA00005381"/>
    </source>
</evidence>
<evidence type="ECO:0000256" key="2">
    <source>
        <dbReference type="SAM" id="Phobius"/>
    </source>
</evidence>
<feature type="domain" description="Guanylate cyclase" evidence="3">
    <location>
        <begin position="284"/>
        <end position="413"/>
    </location>
</feature>
<dbReference type="InterPro" id="IPR050697">
    <property type="entry name" value="Adenylyl/Guanylyl_Cyclase_3/4"/>
</dbReference>
<evidence type="ECO:0000259" key="3">
    <source>
        <dbReference type="PROSITE" id="PS50125"/>
    </source>
</evidence>
<feature type="transmembrane region" description="Helical" evidence="2">
    <location>
        <begin position="16"/>
        <end position="37"/>
    </location>
</feature>
<comment type="similarity">
    <text evidence="1">Belongs to the adenylyl cyclase class-3 family.</text>
</comment>
<accession>A0A4R8UCJ8</accession>
<proteinExistence type="inferred from homology"/>